<accession>A0ABW3CH60</accession>
<reference evidence="2" key="1">
    <citation type="journal article" date="2019" name="Int. J. Syst. Evol. Microbiol.">
        <title>The Global Catalogue of Microorganisms (GCM) 10K type strain sequencing project: providing services to taxonomists for standard genome sequencing and annotation.</title>
        <authorList>
            <consortium name="The Broad Institute Genomics Platform"/>
            <consortium name="The Broad Institute Genome Sequencing Center for Infectious Disease"/>
            <person name="Wu L."/>
            <person name="Ma J."/>
        </authorList>
    </citation>
    <scope>NUCLEOTIDE SEQUENCE [LARGE SCALE GENOMIC DNA]</scope>
    <source>
        <strain evidence="2">JCM 31696</strain>
    </source>
</reference>
<keyword evidence="2" id="KW-1185">Reference proteome</keyword>
<feature type="non-terminal residue" evidence="1">
    <location>
        <position position="253"/>
    </location>
</feature>
<comment type="caution">
    <text evidence="1">The sequence shown here is derived from an EMBL/GenBank/DDBJ whole genome shotgun (WGS) entry which is preliminary data.</text>
</comment>
<evidence type="ECO:0000313" key="1">
    <source>
        <dbReference type="EMBL" id="MFD0853835.1"/>
    </source>
</evidence>
<dbReference type="SUPFAM" id="SSF53850">
    <property type="entry name" value="Periplasmic binding protein-like II"/>
    <property type="match status" value="1"/>
</dbReference>
<dbReference type="InterPro" id="IPR006059">
    <property type="entry name" value="SBP"/>
</dbReference>
<evidence type="ECO:0000313" key="2">
    <source>
        <dbReference type="Proteomes" id="UP001597083"/>
    </source>
</evidence>
<dbReference type="Pfam" id="PF13416">
    <property type="entry name" value="SBP_bac_8"/>
    <property type="match status" value="1"/>
</dbReference>
<organism evidence="1 2">
    <name type="scientific">Actinomadura adrarensis</name>
    <dbReference type="NCBI Taxonomy" id="1819600"/>
    <lineage>
        <taxon>Bacteria</taxon>
        <taxon>Bacillati</taxon>
        <taxon>Actinomycetota</taxon>
        <taxon>Actinomycetes</taxon>
        <taxon>Streptosporangiales</taxon>
        <taxon>Thermomonosporaceae</taxon>
        <taxon>Actinomadura</taxon>
    </lineage>
</organism>
<sequence>RARQVVLAGFGGETYRVRQQELFQPFTKLSGARVVEAAWDYGKFVSMVNAPNPEWDMIDFDGYSAAALIHQGKAPGRLADWVRRCDLVDAKYRDYAGGSYAYSVVLGWSTELDGTPSSWADFFDLRKFPGKRAFPKSIYAGTVEIALLADGVPKDKLYPLDFDRAFAKLDTIKSSLVFYDSYAQGQQYMAQGSTSMIATANSRVIQLKNEGRKVDWTYQDGILYPWGAFGLTRNAPNADAANALVDYLSTPDA</sequence>
<dbReference type="Proteomes" id="UP001597083">
    <property type="component" value="Unassembled WGS sequence"/>
</dbReference>
<name>A0ABW3CH60_9ACTN</name>
<dbReference type="Gene3D" id="3.40.190.10">
    <property type="entry name" value="Periplasmic binding protein-like II"/>
    <property type="match status" value="2"/>
</dbReference>
<dbReference type="EMBL" id="JBHTIR010002481">
    <property type="protein sequence ID" value="MFD0853835.1"/>
    <property type="molecule type" value="Genomic_DNA"/>
</dbReference>
<protein>
    <submittedName>
        <fullName evidence="1">Extracellular solute-binding protein</fullName>
    </submittedName>
</protein>
<proteinExistence type="predicted"/>
<feature type="non-terminal residue" evidence="1">
    <location>
        <position position="1"/>
    </location>
</feature>
<gene>
    <name evidence="1" type="ORF">ACFQ07_16470</name>
</gene>